<keyword evidence="4" id="KW-0411">Iron-sulfur</keyword>
<protein>
    <recommendedName>
        <fullName evidence="6">4Fe-4S domain-containing protein</fullName>
    </recommendedName>
</protein>
<feature type="transmembrane region" description="Helical" evidence="5">
    <location>
        <begin position="12"/>
        <end position="33"/>
    </location>
</feature>
<organism evidence="7">
    <name type="scientific">Thermodesulfatator atlanticus</name>
    <dbReference type="NCBI Taxonomy" id="501497"/>
    <lineage>
        <taxon>Bacteria</taxon>
        <taxon>Pseudomonadati</taxon>
        <taxon>Thermodesulfobacteriota</taxon>
        <taxon>Thermodesulfobacteria</taxon>
        <taxon>Thermodesulfobacteriales</taxon>
        <taxon>Thermodesulfatatoraceae</taxon>
        <taxon>Thermodesulfatator</taxon>
    </lineage>
</organism>
<evidence type="ECO:0000256" key="5">
    <source>
        <dbReference type="SAM" id="Phobius"/>
    </source>
</evidence>
<dbReference type="PANTHER" id="PTHR36214:SF3">
    <property type="entry name" value="ACETYL-COA DECARBONYLASE_SYNTHASE COMPLEX SUBUNIT GAMMA"/>
    <property type="match status" value="1"/>
</dbReference>
<dbReference type="EMBL" id="DROK01000240">
    <property type="protein sequence ID" value="HHI97798.1"/>
    <property type="molecule type" value="Genomic_DNA"/>
</dbReference>
<dbReference type="GO" id="GO:0046872">
    <property type="term" value="F:metal ion binding"/>
    <property type="evidence" value="ECO:0007669"/>
    <property type="project" value="UniProtKB-KW"/>
</dbReference>
<evidence type="ECO:0000256" key="2">
    <source>
        <dbReference type="ARBA" id="ARBA00022723"/>
    </source>
</evidence>
<dbReference type="GO" id="GO:0051539">
    <property type="term" value="F:4 iron, 4 sulfur cluster binding"/>
    <property type="evidence" value="ECO:0007669"/>
    <property type="project" value="UniProtKB-KW"/>
</dbReference>
<keyword evidence="5" id="KW-0812">Transmembrane</keyword>
<keyword evidence="5" id="KW-1133">Transmembrane helix</keyword>
<evidence type="ECO:0000256" key="1">
    <source>
        <dbReference type="ARBA" id="ARBA00022485"/>
    </source>
</evidence>
<keyword evidence="1" id="KW-0004">4Fe-4S</keyword>
<dbReference type="PANTHER" id="PTHR36214">
    <property type="match status" value="1"/>
</dbReference>
<dbReference type="AlphaFoldDB" id="A0A7V5P0S9"/>
<dbReference type="InterPro" id="IPR007202">
    <property type="entry name" value="4Fe-4S_dom"/>
</dbReference>
<dbReference type="Gene3D" id="1.10.15.40">
    <property type="entry name" value="Electron transport complex subunit B, putative Fe-S cluster"/>
    <property type="match status" value="1"/>
</dbReference>
<dbReference type="InterPro" id="IPR051069">
    <property type="entry name" value="ACDS_complex_subunit"/>
</dbReference>
<keyword evidence="2" id="KW-0479">Metal-binding</keyword>
<gene>
    <name evidence="7" type="ORF">ENJ96_08085</name>
</gene>
<evidence type="ECO:0000256" key="3">
    <source>
        <dbReference type="ARBA" id="ARBA00023004"/>
    </source>
</evidence>
<keyword evidence="5" id="KW-0472">Membrane</keyword>
<dbReference type="Proteomes" id="UP000886101">
    <property type="component" value="Unassembled WGS sequence"/>
</dbReference>
<evidence type="ECO:0000259" key="6">
    <source>
        <dbReference type="PROSITE" id="PS51656"/>
    </source>
</evidence>
<accession>A0A7V5P0S9</accession>
<evidence type="ECO:0000313" key="7">
    <source>
        <dbReference type="EMBL" id="HHI97798.1"/>
    </source>
</evidence>
<keyword evidence="3" id="KW-0408">Iron</keyword>
<sequence length="285" mass="32597">MESVSGFLCPTTIAAIFNLLLYFGLGSFIKRVFETRLKIAQKEGLCQVLKWKTTAKKPPFLPAKLSKKVFLRVNKIWIFLLWQPDGLRENLADGLKVFIICNSKERVMSEKLLREDFRLEPASCYVDARCPRYKAIVPAEEDLSPLMPYLNAVARVVFYDPEEPVLVFKFDGRKVAVRRNEVRISDVPDIEEGRRLREKVAAYLEEVWTKRAEITPRHEPRTLPPALKIYQLLPKTNCGKCGEATCLAFAAKLSTAEADLSACRPLFEEEGFEAARKELEKLLNQ</sequence>
<dbReference type="Pfam" id="PF04060">
    <property type="entry name" value="FeS"/>
    <property type="match status" value="1"/>
</dbReference>
<name>A0A7V5P0S9_9BACT</name>
<feature type="domain" description="4Fe-4S" evidence="6">
    <location>
        <begin position="221"/>
        <end position="281"/>
    </location>
</feature>
<dbReference type="PROSITE" id="PS51656">
    <property type="entry name" value="4FE4S"/>
    <property type="match status" value="1"/>
</dbReference>
<evidence type="ECO:0000256" key="4">
    <source>
        <dbReference type="ARBA" id="ARBA00023014"/>
    </source>
</evidence>
<reference evidence="7" key="1">
    <citation type="journal article" date="2020" name="mSystems">
        <title>Genome- and Community-Level Interaction Insights into Carbon Utilization and Element Cycling Functions of Hydrothermarchaeota in Hydrothermal Sediment.</title>
        <authorList>
            <person name="Zhou Z."/>
            <person name="Liu Y."/>
            <person name="Xu W."/>
            <person name="Pan J."/>
            <person name="Luo Z.H."/>
            <person name="Li M."/>
        </authorList>
    </citation>
    <scope>NUCLEOTIDE SEQUENCE [LARGE SCALE GENOMIC DNA]</scope>
    <source>
        <strain evidence="7">HyVt-533</strain>
    </source>
</reference>
<proteinExistence type="predicted"/>
<comment type="caution">
    <text evidence="7">The sequence shown here is derived from an EMBL/GenBank/DDBJ whole genome shotgun (WGS) entry which is preliminary data.</text>
</comment>